<keyword evidence="2 3" id="KW-0371">Homeobox</keyword>
<dbReference type="InterPro" id="IPR009057">
    <property type="entry name" value="Homeodomain-like_sf"/>
</dbReference>
<evidence type="ECO:0000313" key="7">
    <source>
        <dbReference type="Proteomes" id="UP001177023"/>
    </source>
</evidence>
<keyword evidence="2 3" id="KW-0539">Nucleus</keyword>
<reference evidence="6" key="1">
    <citation type="submission" date="2023-06" db="EMBL/GenBank/DDBJ databases">
        <authorList>
            <person name="Delattre M."/>
        </authorList>
    </citation>
    <scope>NUCLEOTIDE SEQUENCE</scope>
    <source>
        <strain evidence="6">AF72</strain>
    </source>
</reference>
<feature type="compositionally biased region" description="Basic and acidic residues" evidence="4">
    <location>
        <begin position="12"/>
        <end position="21"/>
    </location>
</feature>
<dbReference type="GO" id="GO:0005634">
    <property type="term" value="C:nucleus"/>
    <property type="evidence" value="ECO:0007669"/>
    <property type="project" value="UniProtKB-SubCell"/>
</dbReference>
<protein>
    <recommendedName>
        <fullName evidence="5">Homeobox domain-containing protein</fullName>
    </recommendedName>
</protein>
<feature type="region of interest" description="Disordered" evidence="4">
    <location>
        <begin position="67"/>
        <end position="87"/>
    </location>
</feature>
<dbReference type="PANTHER" id="PTHR24329">
    <property type="entry name" value="HOMEOBOX PROTEIN ARISTALESS"/>
    <property type="match status" value="1"/>
</dbReference>
<keyword evidence="7" id="KW-1185">Reference proteome</keyword>
<keyword evidence="2 3" id="KW-0238">DNA-binding</keyword>
<organism evidence="6 7">
    <name type="scientific">Mesorhabditis spiculigera</name>
    <dbReference type="NCBI Taxonomy" id="96644"/>
    <lineage>
        <taxon>Eukaryota</taxon>
        <taxon>Metazoa</taxon>
        <taxon>Ecdysozoa</taxon>
        <taxon>Nematoda</taxon>
        <taxon>Chromadorea</taxon>
        <taxon>Rhabditida</taxon>
        <taxon>Rhabditina</taxon>
        <taxon>Rhabditomorpha</taxon>
        <taxon>Rhabditoidea</taxon>
        <taxon>Rhabditidae</taxon>
        <taxon>Mesorhabditinae</taxon>
        <taxon>Mesorhabditis</taxon>
    </lineage>
</organism>
<dbReference type="PANTHER" id="PTHR24329:SF543">
    <property type="entry name" value="FI01017P-RELATED"/>
    <property type="match status" value="1"/>
</dbReference>
<dbReference type="GO" id="GO:0000981">
    <property type="term" value="F:DNA-binding transcription factor activity, RNA polymerase II-specific"/>
    <property type="evidence" value="ECO:0007669"/>
    <property type="project" value="TreeGrafter"/>
</dbReference>
<dbReference type="InterPro" id="IPR050649">
    <property type="entry name" value="Paired_Homeobox_TFs"/>
</dbReference>
<evidence type="ECO:0000256" key="3">
    <source>
        <dbReference type="RuleBase" id="RU000682"/>
    </source>
</evidence>
<evidence type="ECO:0000259" key="5">
    <source>
        <dbReference type="PROSITE" id="PS50071"/>
    </source>
</evidence>
<dbReference type="EMBL" id="CATQJA010000720">
    <property type="protein sequence ID" value="CAJ0563532.1"/>
    <property type="molecule type" value="Genomic_DNA"/>
</dbReference>
<proteinExistence type="predicted"/>
<comment type="caution">
    <text evidence="6">The sequence shown here is derived from an EMBL/GenBank/DDBJ whole genome shotgun (WGS) entry which is preliminary data.</text>
</comment>
<feature type="non-terminal residue" evidence="6">
    <location>
        <position position="1"/>
    </location>
</feature>
<evidence type="ECO:0000256" key="2">
    <source>
        <dbReference type="PROSITE-ProRule" id="PRU00108"/>
    </source>
</evidence>
<evidence type="ECO:0000256" key="1">
    <source>
        <dbReference type="ARBA" id="ARBA00004123"/>
    </source>
</evidence>
<sequence length="121" mass="14036">MSDHNTNAADSPQHDDTKVKDATATLQEFQYPILPLHYHPGYGGDEFQAARRKPRLRLCRQRLQKDQSRVSVFRQPRRSTKHPQPEQLGQLDAAFQRSHYPDIYVREELAKATGLNEARIQ</sequence>
<dbReference type="SUPFAM" id="SSF46689">
    <property type="entry name" value="Homeodomain-like"/>
    <property type="match status" value="1"/>
</dbReference>
<feature type="region of interest" description="Disordered" evidence="4">
    <location>
        <begin position="1"/>
        <end position="23"/>
    </location>
</feature>
<feature type="domain" description="Homeobox" evidence="5">
    <location>
        <begin position="74"/>
        <end position="121"/>
    </location>
</feature>
<feature type="compositionally biased region" description="Polar residues" evidence="4">
    <location>
        <begin position="1"/>
        <end position="10"/>
    </location>
</feature>
<dbReference type="AlphaFoldDB" id="A0AA36FSR2"/>
<accession>A0AA36FSR2</accession>
<dbReference type="GO" id="GO:0000977">
    <property type="term" value="F:RNA polymerase II transcription regulatory region sequence-specific DNA binding"/>
    <property type="evidence" value="ECO:0007669"/>
    <property type="project" value="TreeGrafter"/>
</dbReference>
<comment type="subcellular location">
    <subcellularLocation>
        <location evidence="1 2 3">Nucleus</location>
    </subcellularLocation>
</comment>
<gene>
    <name evidence="6" type="ORF">MSPICULIGERA_LOCUS2473</name>
</gene>
<name>A0AA36FSR2_9BILA</name>
<dbReference type="PROSITE" id="PS50071">
    <property type="entry name" value="HOMEOBOX_2"/>
    <property type="match status" value="1"/>
</dbReference>
<dbReference type="CDD" id="cd00086">
    <property type="entry name" value="homeodomain"/>
    <property type="match status" value="1"/>
</dbReference>
<evidence type="ECO:0000256" key="4">
    <source>
        <dbReference type="SAM" id="MobiDB-lite"/>
    </source>
</evidence>
<dbReference type="Proteomes" id="UP001177023">
    <property type="component" value="Unassembled WGS sequence"/>
</dbReference>
<evidence type="ECO:0000313" key="6">
    <source>
        <dbReference type="EMBL" id="CAJ0563532.1"/>
    </source>
</evidence>
<dbReference type="Gene3D" id="1.10.10.60">
    <property type="entry name" value="Homeodomain-like"/>
    <property type="match status" value="1"/>
</dbReference>
<dbReference type="Pfam" id="PF00046">
    <property type="entry name" value="Homeodomain"/>
    <property type="match status" value="1"/>
</dbReference>
<dbReference type="InterPro" id="IPR001356">
    <property type="entry name" value="HD"/>
</dbReference>